<feature type="region of interest" description="Disordered" evidence="1">
    <location>
        <begin position="1"/>
        <end position="23"/>
    </location>
</feature>
<protein>
    <submittedName>
        <fullName evidence="2">Uncharacterized protein</fullName>
    </submittedName>
</protein>
<keyword evidence="3" id="KW-1185">Reference proteome</keyword>
<reference evidence="2 3" key="1">
    <citation type="journal article" date="2019" name="Commun. Biol.">
        <title>The bagworm genome reveals a unique fibroin gene that provides high tensile strength.</title>
        <authorList>
            <person name="Kono N."/>
            <person name="Nakamura H."/>
            <person name="Ohtoshi R."/>
            <person name="Tomita M."/>
            <person name="Numata K."/>
            <person name="Arakawa K."/>
        </authorList>
    </citation>
    <scope>NUCLEOTIDE SEQUENCE [LARGE SCALE GENOMIC DNA]</scope>
</reference>
<gene>
    <name evidence="2" type="ORF">EVAR_63015_1</name>
</gene>
<dbReference type="Proteomes" id="UP000299102">
    <property type="component" value="Unassembled WGS sequence"/>
</dbReference>
<sequence length="96" mass="11038">MSGRLEIRVTTDSASRDPAAGRYRSPDVHRRRLRLVAEKKRDDFYIVLCLRCAGAGAAFPFFEFKAPRPFLLLRRVPTLRYCDALVMNFTAAKFRA</sequence>
<comment type="caution">
    <text evidence="2">The sequence shown here is derived from an EMBL/GenBank/DDBJ whole genome shotgun (WGS) entry which is preliminary data.</text>
</comment>
<accession>A0A4C1YVK0</accession>
<evidence type="ECO:0000256" key="1">
    <source>
        <dbReference type="SAM" id="MobiDB-lite"/>
    </source>
</evidence>
<proteinExistence type="predicted"/>
<evidence type="ECO:0000313" key="3">
    <source>
        <dbReference type="Proteomes" id="UP000299102"/>
    </source>
</evidence>
<dbReference type="EMBL" id="BGZK01001396">
    <property type="protein sequence ID" value="GBP79013.1"/>
    <property type="molecule type" value="Genomic_DNA"/>
</dbReference>
<name>A0A4C1YVK0_EUMVA</name>
<evidence type="ECO:0000313" key="2">
    <source>
        <dbReference type="EMBL" id="GBP79013.1"/>
    </source>
</evidence>
<dbReference type="AlphaFoldDB" id="A0A4C1YVK0"/>
<organism evidence="2 3">
    <name type="scientific">Eumeta variegata</name>
    <name type="common">Bagworm moth</name>
    <name type="synonym">Eumeta japonica</name>
    <dbReference type="NCBI Taxonomy" id="151549"/>
    <lineage>
        <taxon>Eukaryota</taxon>
        <taxon>Metazoa</taxon>
        <taxon>Ecdysozoa</taxon>
        <taxon>Arthropoda</taxon>
        <taxon>Hexapoda</taxon>
        <taxon>Insecta</taxon>
        <taxon>Pterygota</taxon>
        <taxon>Neoptera</taxon>
        <taxon>Endopterygota</taxon>
        <taxon>Lepidoptera</taxon>
        <taxon>Glossata</taxon>
        <taxon>Ditrysia</taxon>
        <taxon>Tineoidea</taxon>
        <taxon>Psychidae</taxon>
        <taxon>Oiketicinae</taxon>
        <taxon>Eumeta</taxon>
    </lineage>
</organism>